<dbReference type="GO" id="GO:0005739">
    <property type="term" value="C:mitochondrion"/>
    <property type="evidence" value="ECO:0007669"/>
    <property type="project" value="InterPro"/>
</dbReference>
<sequence length="149" mass="17302">MLFRQTSFRLSRFFPLQRHFSLHYNQLGLALIHYKKEDPMIGDYPSNVPFINRQTRTPYDSNYFDVTERRKFGEPLHEQDEILGMFSPDVHSYTTPSKALLHLFTFGFVVATFCSIAYALQPKPVAVPRESLIKKLERPSNVLDDSNAS</sequence>
<reference evidence="2" key="1">
    <citation type="submission" date="2015-06" db="EMBL/GenBank/DDBJ databases">
        <title>Mechanisms of Adaptation to a Mammalian Host Environment by Pneumocystis, an Opportunistic Pathogen of Immunosuppressed Patients.</title>
        <authorList>
            <consortium name="The Broad Institute Genomics Platform"/>
            <person name="Cuomo C.A."/>
            <person name="Ma L."/>
            <person name="Huang D.W."/>
            <person name="Kutty G."/>
            <person name="Bishop L."/>
            <person name="Fantoni G."/>
            <person name="Sherman B.T."/>
            <person name="Jiao X."/>
            <person name="Hu X."/>
            <person name="Yang J."/>
            <person name="Jones K."/>
            <person name="Raley C."/>
            <person name="Stephens R."/>
            <person name="Lempicki R.A."/>
            <person name="Kovacs J.A."/>
            <person name="Chen Z."/>
            <person name="Abouelleil A."/>
            <person name="Goldberg J."/>
            <person name="Priest M."/>
            <person name="Saif S."/>
            <person name="Sykes S."/>
            <person name="Young S."/>
            <person name="Zeng Q."/>
            <person name="Wortman J."/>
            <person name="Nusbaum C."/>
            <person name="Birren B."/>
            <person name="Gabriel S."/>
            <person name="Lander E."/>
        </authorList>
    </citation>
    <scope>NUCLEOTIDE SEQUENCE [LARGE SCALE GENOMIC DNA]</scope>
    <source>
        <strain evidence="2">RU7</strain>
    </source>
</reference>
<keyword evidence="1" id="KW-0472">Membrane</keyword>
<keyword evidence="1" id="KW-1133">Transmembrane helix</keyword>
<dbReference type="InterPro" id="IPR008699">
    <property type="entry name" value="NDUFB8"/>
</dbReference>
<dbReference type="OrthoDB" id="2014058at2759"/>
<dbReference type="PANTHER" id="PTHR12840:SF1">
    <property type="entry name" value="NADH DEHYDROGENASE [UBIQUINONE] 1 BETA SUBCOMPLEX SUBUNIT 8, MITOCHONDRIAL"/>
    <property type="match status" value="1"/>
</dbReference>
<dbReference type="VEuPathDB" id="FungiDB:T551_00879"/>
<keyword evidence="1" id="KW-0812">Transmembrane</keyword>
<protein>
    <submittedName>
        <fullName evidence="2">Uncharacterized protein</fullName>
    </submittedName>
</protein>
<feature type="transmembrane region" description="Helical" evidence="1">
    <location>
        <begin position="99"/>
        <end position="120"/>
    </location>
</feature>
<comment type="caution">
    <text evidence="2">The sequence shown here is derived from an EMBL/GenBank/DDBJ whole genome shotgun (WGS) entry which is preliminary data.</text>
</comment>
<keyword evidence="3" id="KW-1185">Reference proteome</keyword>
<organism evidence="2 3">
    <name type="scientific">Pneumocystis jirovecii (strain RU7)</name>
    <name type="common">Human pneumocystis pneumonia agent</name>
    <dbReference type="NCBI Taxonomy" id="1408657"/>
    <lineage>
        <taxon>Eukaryota</taxon>
        <taxon>Fungi</taxon>
        <taxon>Dikarya</taxon>
        <taxon>Ascomycota</taxon>
        <taxon>Taphrinomycotina</taxon>
        <taxon>Pneumocystomycetes</taxon>
        <taxon>Pneumocystaceae</taxon>
        <taxon>Pneumocystis</taxon>
    </lineage>
</organism>
<name>A0A0W4ZUY0_PNEJ7</name>
<evidence type="ECO:0000256" key="1">
    <source>
        <dbReference type="SAM" id="Phobius"/>
    </source>
</evidence>
<dbReference type="GeneID" id="28939398"/>
<evidence type="ECO:0000313" key="3">
    <source>
        <dbReference type="Proteomes" id="UP000053447"/>
    </source>
</evidence>
<dbReference type="STRING" id="1408657.A0A0W4ZUY0"/>
<dbReference type="Proteomes" id="UP000053447">
    <property type="component" value="Unassembled WGS sequence"/>
</dbReference>
<gene>
    <name evidence="2" type="ORF">T551_00879</name>
</gene>
<dbReference type="RefSeq" id="XP_018230889.1">
    <property type="nucleotide sequence ID" value="XM_018373143.1"/>
</dbReference>
<dbReference type="AlphaFoldDB" id="A0A0W4ZUY0"/>
<proteinExistence type="predicted"/>
<dbReference type="EMBL" id="LFWA01000003">
    <property type="protein sequence ID" value="KTW32197.1"/>
    <property type="molecule type" value="Genomic_DNA"/>
</dbReference>
<evidence type="ECO:0000313" key="2">
    <source>
        <dbReference type="EMBL" id="KTW32197.1"/>
    </source>
</evidence>
<accession>A0A0W4ZUY0</accession>
<dbReference type="PANTHER" id="PTHR12840">
    <property type="entry name" value="NADH-UBIQUINONE OXIDOREDUCTASE ASHI SUBUNIT"/>
    <property type="match status" value="1"/>
</dbReference>